<dbReference type="Proteomes" id="UP000005239">
    <property type="component" value="Unassembled WGS sequence"/>
</dbReference>
<dbReference type="GO" id="GO:0000978">
    <property type="term" value="F:RNA polymerase II cis-regulatory region sequence-specific DNA binding"/>
    <property type="evidence" value="ECO:0000318"/>
    <property type="project" value="GO_Central"/>
</dbReference>
<sequence length="407" mass="45283">MGDGRLRSPSLWDDVAPPPSFHCPPSSTLLVARNLAFTREEIIDSRPAKGEHHHASIDYQYRNSSEMASPRSRRPRVVVRKFPLSVIVKRQCAVAPLGPPSLHPTTAASGRWSPAKVVLRISEPDGVGDQHVETDAWAFNEHDSPLSISPMGDMMEDVRSPHLMESSEDPTLYSPGDDDFGDHDVCWQSWIKQGEDDEEADLPGAPSDLQCPIDDLDDLQQVAIMPMEQPTLNPMEEALASPTCYDVGESPMKEVVERSLVIHGVELAQPSRTIDTGYPCPEKNCQSVLSSLTALRKHKLVHAPKIYACSMCDRYDGFGDWVAKSKIKICLELSRAFAERTKLHRHERSHTGEKPYKCPVSGCGKVFAHNFNLNSHLKLHNDERPYVCGLCGRSFAKNSNLRVIGVF</sequence>
<dbReference type="PANTHER" id="PTHR14003:SF19">
    <property type="entry name" value="YY2 TRANSCRIPTION FACTOR"/>
    <property type="match status" value="1"/>
</dbReference>
<keyword evidence="2" id="KW-0677">Repeat</keyword>
<accession>A0A8R1YKW8</accession>
<dbReference type="EnsemblMetazoa" id="PPA26955.1">
    <property type="protein sequence ID" value="PPA26955.1"/>
    <property type="gene ID" value="WBGene00116509"/>
</dbReference>
<evidence type="ECO:0000313" key="6">
    <source>
        <dbReference type="Proteomes" id="UP000005239"/>
    </source>
</evidence>
<evidence type="ECO:0000256" key="2">
    <source>
        <dbReference type="ARBA" id="ARBA00022737"/>
    </source>
</evidence>
<accession>A0A2A6C140</accession>
<dbReference type="FunFam" id="3.30.160.60:FF:000125">
    <property type="entry name" value="Putative zinc finger protein 143"/>
    <property type="match status" value="1"/>
</dbReference>
<dbReference type="Gene3D" id="3.30.160.60">
    <property type="entry name" value="Classic Zinc Finger"/>
    <property type="match status" value="3"/>
</dbReference>
<gene>
    <name evidence="5" type="primary">WBGene00116509</name>
</gene>
<evidence type="ECO:0000256" key="4">
    <source>
        <dbReference type="ARBA" id="ARBA00022833"/>
    </source>
</evidence>
<dbReference type="OrthoDB" id="5862433at2759"/>
<dbReference type="Pfam" id="PF00096">
    <property type="entry name" value="zf-C2H2"/>
    <property type="match status" value="1"/>
</dbReference>
<dbReference type="SUPFAM" id="SSF57667">
    <property type="entry name" value="beta-beta-alpha zinc fingers"/>
    <property type="match status" value="1"/>
</dbReference>
<proteinExistence type="predicted"/>
<evidence type="ECO:0000256" key="3">
    <source>
        <dbReference type="ARBA" id="ARBA00022771"/>
    </source>
</evidence>
<organism evidence="5 6">
    <name type="scientific">Pristionchus pacificus</name>
    <name type="common">Parasitic nematode worm</name>
    <dbReference type="NCBI Taxonomy" id="54126"/>
    <lineage>
        <taxon>Eukaryota</taxon>
        <taxon>Metazoa</taxon>
        <taxon>Ecdysozoa</taxon>
        <taxon>Nematoda</taxon>
        <taxon>Chromadorea</taxon>
        <taxon>Rhabditida</taxon>
        <taxon>Rhabditina</taxon>
        <taxon>Diplogasteromorpha</taxon>
        <taxon>Diplogasteroidea</taxon>
        <taxon>Neodiplogasteridae</taxon>
        <taxon>Pristionchus</taxon>
    </lineage>
</organism>
<keyword evidence="1" id="KW-0479">Metal-binding</keyword>
<dbReference type="PROSITE" id="PS00028">
    <property type="entry name" value="ZINC_FINGER_C2H2_1"/>
    <property type="match status" value="2"/>
</dbReference>
<keyword evidence="4" id="KW-0862">Zinc</keyword>
<reference evidence="5" key="2">
    <citation type="submission" date="2022-06" db="UniProtKB">
        <authorList>
            <consortium name="EnsemblMetazoa"/>
        </authorList>
    </citation>
    <scope>IDENTIFICATION</scope>
    <source>
        <strain evidence="5">PS312</strain>
    </source>
</reference>
<evidence type="ECO:0000313" key="5">
    <source>
        <dbReference type="EnsemblMetazoa" id="PPA26955.1"/>
    </source>
</evidence>
<name>A0A2A6C140_PRIPA</name>
<reference evidence="6" key="1">
    <citation type="journal article" date="2008" name="Nat. Genet.">
        <title>The Pristionchus pacificus genome provides a unique perspective on nematode lifestyle and parasitism.</title>
        <authorList>
            <person name="Dieterich C."/>
            <person name="Clifton S.W."/>
            <person name="Schuster L.N."/>
            <person name="Chinwalla A."/>
            <person name="Delehaunty K."/>
            <person name="Dinkelacker I."/>
            <person name="Fulton L."/>
            <person name="Fulton R."/>
            <person name="Godfrey J."/>
            <person name="Minx P."/>
            <person name="Mitreva M."/>
            <person name="Roeseler W."/>
            <person name="Tian H."/>
            <person name="Witte H."/>
            <person name="Yang S.P."/>
            <person name="Wilson R.K."/>
            <person name="Sommer R.J."/>
        </authorList>
    </citation>
    <scope>NUCLEOTIDE SEQUENCE [LARGE SCALE GENOMIC DNA]</scope>
    <source>
        <strain evidence="6">PS312</strain>
    </source>
</reference>
<keyword evidence="3" id="KW-0863">Zinc-finger</keyword>
<keyword evidence="6" id="KW-1185">Reference proteome</keyword>
<dbReference type="GO" id="GO:0031519">
    <property type="term" value="C:PcG protein complex"/>
    <property type="evidence" value="ECO:0000318"/>
    <property type="project" value="GO_Central"/>
</dbReference>
<dbReference type="PANTHER" id="PTHR14003">
    <property type="entry name" value="TRANSCRIPTIONAL REPRESSOR PROTEIN YY"/>
    <property type="match status" value="1"/>
</dbReference>
<dbReference type="GO" id="GO:0000785">
    <property type="term" value="C:chromatin"/>
    <property type="evidence" value="ECO:0000318"/>
    <property type="project" value="GO_Central"/>
</dbReference>
<dbReference type="GO" id="GO:0008270">
    <property type="term" value="F:zinc ion binding"/>
    <property type="evidence" value="ECO:0007669"/>
    <property type="project" value="UniProtKB-KW"/>
</dbReference>
<dbReference type="PROSITE" id="PS50157">
    <property type="entry name" value="ZINC_FINGER_C2H2_2"/>
    <property type="match status" value="2"/>
</dbReference>
<dbReference type="InterPro" id="IPR036236">
    <property type="entry name" value="Znf_C2H2_sf"/>
</dbReference>
<dbReference type="GO" id="GO:0006357">
    <property type="term" value="P:regulation of transcription by RNA polymerase II"/>
    <property type="evidence" value="ECO:0000318"/>
    <property type="project" value="GO_Central"/>
</dbReference>
<dbReference type="AlphaFoldDB" id="A0A2A6C140"/>
<dbReference type="GO" id="GO:0000981">
    <property type="term" value="F:DNA-binding transcription factor activity, RNA polymerase II-specific"/>
    <property type="evidence" value="ECO:0000318"/>
    <property type="project" value="GO_Central"/>
</dbReference>
<evidence type="ECO:0000256" key="1">
    <source>
        <dbReference type="ARBA" id="ARBA00022723"/>
    </source>
</evidence>
<protein>
    <submittedName>
        <fullName evidence="5">Zinc finger protein</fullName>
    </submittedName>
</protein>
<dbReference type="InterPro" id="IPR013087">
    <property type="entry name" value="Znf_C2H2_type"/>
</dbReference>
<dbReference type="SMART" id="SM00355">
    <property type="entry name" value="ZnF_C2H2"/>
    <property type="match status" value="3"/>
</dbReference>
<dbReference type="GO" id="GO:0005667">
    <property type="term" value="C:transcription regulator complex"/>
    <property type="evidence" value="ECO:0000318"/>
    <property type="project" value="GO_Central"/>
</dbReference>